<dbReference type="InterPro" id="IPR005158">
    <property type="entry name" value="BTAD"/>
</dbReference>
<name>A0ABV7H796_9BURK</name>
<sequence length="716" mass="77961">MNGPSPPEHTPELPLRALWRAGDASALAARLQGLGTALAPAAQDRWRALLGLLQERADVLAYLDRAWQADTAAQQTRAAQENAQIALVACLLDYGAMDQVAVWLDRCAADTALPNEADRDPWPGRFWADAAGVAAGVLSGRIEPAHQDAAERLWAALRALEPVLSPNECLIAGQLLVNHRFAEQAYAHFGLLASTLEEPTRFAAASPLMRVRWLYTVGYALYQVGEQARAQRSWQRALDLCRAEALNGSALMVSLALVRLLLDGGELAQARQVLEGIDPDWGAGRAAQLIALQQMRARAQLLAGQPARALALLNEALDLACASALPDAELAACRTDLAQILLALGREDEAIALLHYCRTRHAGRDAQVFGVLHDLLRAWTLREQDPQAAKTLLADALGGAQQLRYTMFLRLLPQRAGALCALALRWAVLPAFVEEVIRARRLPAPDDAGPQWPWVLWVRLLGGFELRLAGRALPSEGKAQARPLELLRMMAAERRLSVSLVAAMDALWPDASGDTARKSLDMTVARLRKLLGANDLVQIGDGRVGLNRAQAQSDVALRRQLIDALEALSLTPAMKHGDRPDRDAAHALIAQIGELGYDELLAGLQPVPWLEAARVRCHQETVRAAQAAATLLGRPEQSLPDAGLREAALLEAALHYEPLAQQLVIRLMQVHLVQGSRGDALRVLRRFEQALEHIGQPPDDHLRKLAAQWGLVAMPR</sequence>
<dbReference type="EMBL" id="JBHRTI010000007">
    <property type="protein sequence ID" value="MFC3148568.1"/>
    <property type="molecule type" value="Genomic_DNA"/>
</dbReference>
<dbReference type="PANTHER" id="PTHR35807">
    <property type="entry name" value="TRANSCRIPTIONAL REGULATOR REDD-RELATED"/>
    <property type="match status" value="1"/>
</dbReference>
<dbReference type="SMART" id="SM01043">
    <property type="entry name" value="BTAD"/>
    <property type="match status" value="1"/>
</dbReference>
<comment type="caution">
    <text evidence="4">The sequence shown here is derived from an EMBL/GenBank/DDBJ whole genome shotgun (WGS) entry which is preliminary data.</text>
</comment>
<dbReference type="SUPFAM" id="SSF48452">
    <property type="entry name" value="TPR-like"/>
    <property type="match status" value="1"/>
</dbReference>
<accession>A0ABV7H796</accession>
<organism evidence="4 5">
    <name type="scientific">Piscinibacterium candidicorallinum</name>
    <dbReference type="NCBI Taxonomy" id="1793872"/>
    <lineage>
        <taxon>Bacteria</taxon>
        <taxon>Pseudomonadati</taxon>
        <taxon>Pseudomonadota</taxon>
        <taxon>Betaproteobacteria</taxon>
        <taxon>Burkholderiales</taxon>
        <taxon>Piscinibacterium</taxon>
    </lineage>
</organism>
<reference evidence="5" key="1">
    <citation type="journal article" date="2019" name="Int. J. Syst. Evol. Microbiol.">
        <title>The Global Catalogue of Microorganisms (GCM) 10K type strain sequencing project: providing services to taxonomists for standard genome sequencing and annotation.</title>
        <authorList>
            <consortium name="The Broad Institute Genomics Platform"/>
            <consortium name="The Broad Institute Genome Sequencing Center for Infectious Disease"/>
            <person name="Wu L."/>
            <person name="Ma J."/>
        </authorList>
    </citation>
    <scope>NUCLEOTIDE SEQUENCE [LARGE SCALE GENOMIC DNA]</scope>
    <source>
        <strain evidence="5">KCTC 52168</strain>
    </source>
</reference>
<dbReference type="Pfam" id="PF03704">
    <property type="entry name" value="BTAD"/>
    <property type="match status" value="1"/>
</dbReference>
<evidence type="ECO:0000259" key="3">
    <source>
        <dbReference type="SMART" id="SM01043"/>
    </source>
</evidence>
<evidence type="ECO:0000256" key="1">
    <source>
        <dbReference type="ARBA" id="ARBA00023015"/>
    </source>
</evidence>
<keyword evidence="5" id="KW-1185">Reference proteome</keyword>
<dbReference type="PANTHER" id="PTHR35807:SF1">
    <property type="entry name" value="TRANSCRIPTIONAL REGULATOR REDD"/>
    <property type="match status" value="1"/>
</dbReference>
<dbReference type="RefSeq" id="WP_377304648.1">
    <property type="nucleotide sequence ID" value="NZ_CP180191.1"/>
</dbReference>
<dbReference type="Gene3D" id="1.10.10.10">
    <property type="entry name" value="Winged helix-like DNA-binding domain superfamily/Winged helix DNA-binding domain"/>
    <property type="match status" value="1"/>
</dbReference>
<dbReference type="InterPro" id="IPR051677">
    <property type="entry name" value="AfsR-DnrI-RedD_regulator"/>
</dbReference>
<dbReference type="Gene3D" id="1.25.40.10">
    <property type="entry name" value="Tetratricopeptide repeat domain"/>
    <property type="match status" value="2"/>
</dbReference>
<dbReference type="SUPFAM" id="SSF46894">
    <property type="entry name" value="C-terminal effector domain of the bipartite response regulators"/>
    <property type="match status" value="1"/>
</dbReference>
<keyword evidence="2" id="KW-0804">Transcription</keyword>
<dbReference type="InterPro" id="IPR016032">
    <property type="entry name" value="Sig_transdc_resp-reg_C-effctor"/>
</dbReference>
<dbReference type="Proteomes" id="UP001595556">
    <property type="component" value="Unassembled WGS sequence"/>
</dbReference>
<evidence type="ECO:0000313" key="5">
    <source>
        <dbReference type="Proteomes" id="UP001595556"/>
    </source>
</evidence>
<keyword evidence="1" id="KW-0805">Transcription regulation</keyword>
<dbReference type="InterPro" id="IPR036388">
    <property type="entry name" value="WH-like_DNA-bd_sf"/>
</dbReference>
<evidence type="ECO:0000313" key="4">
    <source>
        <dbReference type="EMBL" id="MFC3148568.1"/>
    </source>
</evidence>
<gene>
    <name evidence="4" type="ORF">ACFOEN_13130</name>
</gene>
<dbReference type="InterPro" id="IPR011990">
    <property type="entry name" value="TPR-like_helical_dom_sf"/>
</dbReference>
<feature type="domain" description="Bacterial transcriptional activator" evidence="3">
    <location>
        <begin position="553"/>
        <end position="710"/>
    </location>
</feature>
<proteinExistence type="predicted"/>
<protein>
    <submittedName>
        <fullName evidence="4">BTAD domain-containing putative transcriptional regulator</fullName>
    </submittedName>
</protein>
<evidence type="ECO:0000256" key="2">
    <source>
        <dbReference type="ARBA" id="ARBA00023163"/>
    </source>
</evidence>